<reference evidence="2 3" key="1">
    <citation type="submission" date="2023-03" db="EMBL/GenBank/DDBJ databases">
        <authorList>
            <person name="Pearce D."/>
        </authorList>
    </citation>
    <scope>NUCLEOTIDE SEQUENCE [LARGE SCALE GENOMIC DNA]</scope>
    <source>
        <strain evidence="2">Msz</strain>
    </source>
</reference>
<accession>A0ABN8XAK4</accession>
<keyword evidence="1" id="KW-0812">Transmembrane</keyword>
<name>A0ABN8XAK4_9GAMM</name>
<proteinExistence type="predicted"/>
<organism evidence="2 3">
    <name type="scientific">Methylocaldum szegediense</name>
    <dbReference type="NCBI Taxonomy" id="73780"/>
    <lineage>
        <taxon>Bacteria</taxon>
        <taxon>Pseudomonadati</taxon>
        <taxon>Pseudomonadota</taxon>
        <taxon>Gammaproteobacteria</taxon>
        <taxon>Methylococcales</taxon>
        <taxon>Methylococcaceae</taxon>
        <taxon>Methylocaldum</taxon>
    </lineage>
</organism>
<keyword evidence="3" id="KW-1185">Reference proteome</keyword>
<dbReference type="EMBL" id="OX458333">
    <property type="protein sequence ID" value="CAI8976504.1"/>
    <property type="molecule type" value="Genomic_DNA"/>
</dbReference>
<keyword evidence="1" id="KW-1133">Transmembrane helix</keyword>
<gene>
    <name evidence="2" type="ORF">MSZNOR_5013</name>
</gene>
<keyword evidence="1" id="KW-0472">Membrane</keyword>
<protein>
    <submittedName>
        <fullName evidence="2">Uncharacterized protein</fullName>
    </submittedName>
</protein>
<feature type="transmembrane region" description="Helical" evidence="1">
    <location>
        <begin position="32"/>
        <end position="51"/>
    </location>
</feature>
<evidence type="ECO:0000256" key="1">
    <source>
        <dbReference type="SAM" id="Phobius"/>
    </source>
</evidence>
<evidence type="ECO:0000313" key="3">
    <source>
        <dbReference type="Proteomes" id="UP001162030"/>
    </source>
</evidence>
<evidence type="ECO:0000313" key="2">
    <source>
        <dbReference type="EMBL" id="CAI8976504.1"/>
    </source>
</evidence>
<sequence length="108" mass="12306">MALSVGVLFAIGFVHKAIKLQPGSRDRREQSAFFLELPVILTSSLVSVVVFRRFRMSDIHVAYRGSTGLHENPRLRQCTADYLREIVMPCKDRGSVNDYWQCRAAHDP</sequence>
<dbReference type="Proteomes" id="UP001162030">
    <property type="component" value="Chromosome"/>
</dbReference>